<name>A0ABW1U439_9BURK</name>
<sequence>MHLARVHAAMQLEGVEPVQGALADLFACFDAAAVSLKRAALQLAAPRLGERMARSFEAWVAAPVLPCITPLANRWSMFARPSADISTRSRRCSADDSRAIARQALAAFQAQDTDGQELFLQHCLSCQDRLAFMLLRRELLRRNLGFPAGWGAVERALQRQAACP</sequence>
<protein>
    <submittedName>
        <fullName evidence="1">Uncharacterized protein</fullName>
    </submittedName>
</protein>
<dbReference type="RefSeq" id="WP_371435151.1">
    <property type="nucleotide sequence ID" value="NZ_JBHSRS010000084.1"/>
</dbReference>
<evidence type="ECO:0000313" key="1">
    <source>
        <dbReference type="EMBL" id="MFC6284656.1"/>
    </source>
</evidence>
<gene>
    <name evidence="1" type="ORF">ACFQND_25805</name>
</gene>
<keyword evidence="2" id="KW-1185">Reference proteome</keyword>
<reference evidence="2" key="1">
    <citation type="journal article" date="2019" name="Int. J. Syst. Evol. Microbiol.">
        <title>The Global Catalogue of Microorganisms (GCM) 10K type strain sequencing project: providing services to taxonomists for standard genome sequencing and annotation.</title>
        <authorList>
            <consortium name="The Broad Institute Genomics Platform"/>
            <consortium name="The Broad Institute Genome Sequencing Center for Infectious Disease"/>
            <person name="Wu L."/>
            <person name="Ma J."/>
        </authorList>
    </citation>
    <scope>NUCLEOTIDE SEQUENCE [LARGE SCALE GENOMIC DNA]</scope>
    <source>
        <strain evidence="2">CCUG 39402</strain>
    </source>
</reference>
<organism evidence="1 2">
    <name type="scientific">Polaromonas aquatica</name>
    <dbReference type="NCBI Taxonomy" id="332657"/>
    <lineage>
        <taxon>Bacteria</taxon>
        <taxon>Pseudomonadati</taxon>
        <taxon>Pseudomonadota</taxon>
        <taxon>Betaproteobacteria</taxon>
        <taxon>Burkholderiales</taxon>
        <taxon>Comamonadaceae</taxon>
        <taxon>Polaromonas</taxon>
    </lineage>
</organism>
<comment type="caution">
    <text evidence="1">The sequence shown here is derived from an EMBL/GenBank/DDBJ whole genome shotgun (WGS) entry which is preliminary data.</text>
</comment>
<accession>A0ABW1U439</accession>
<evidence type="ECO:0000313" key="2">
    <source>
        <dbReference type="Proteomes" id="UP001596270"/>
    </source>
</evidence>
<proteinExistence type="predicted"/>
<dbReference type="EMBL" id="JBHSRS010000084">
    <property type="protein sequence ID" value="MFC6284656.1"/>
    <property type="molecule type" value="Genomic_DNA"/>
</dbReference>
<dbReference type="Proteomes" id="UP001596270">
    <property type="component" value="Unassembled WGS sequence"/>
</dbReference>